<dbReference type="SMART" id="SM00729">
    <property type="entry name" value="Elp3"/>
    <property type="match status" value="1"/>
</dbReference>
<comment type="caution">
    <text evidence="8">The sequence shown here is derived from an EMBL/GenBank/DDBJ whole genome shotgun (WGS) entry which is preliminary data.</text>
</comment>
<keyword evidence="5" id="KW-0408">Iron</keyword>
<keyword evidence="6" id="KW-0411">Iron-sulfur</keyword>
<evidence type="ECO:0000256" key="4">
    <source>
        <dbReference type="ARBA" id="ARBA00022723"/>
    </source>
</evidence>
<evidence type="ECO:0000256" key="2">
    <source>
        <dbReference type="ARBA" id="ARBA00022485"/>
    </source>
</evidence>
<dbReference type="Proteomes" id="UP000823982">
    <property type="component" value="Unassembled WGS sequence"/>
</dbReference>
<evidence type="ECO:0000256" key="5">
    <source>
        <dbReference type="ARBA" id="ARBA00023004"/>
    </source>
</evidence>
<dbReference type="EMBL" id="DVIR01000030">
    <property type="protein sequence ID" value="HIS24313.1"/>
    <property type="molecule type" value="Genomic_DNA"/>
</dbReference>
<evidence type="ECO:0000259" key="7">
    <source>
        <dbReference type="PROSITE" id="PS51918"/>
    </source>
</evidence>
<dbReference type="InterPro" id="IPR023404">
    <property type="entry name" value="rSAM_horseshoe"/>
</dbReference>
<dbReference type="PROSITE" id="PS51918">
    <property type="entry name" value="RADICAL_SAM"/>
    <property type="match status" value="1"/>
</dbReference>
<organism evidence="8 9">
    <name type="scientific">Candidatus Faeciplasma gallinarum</name>
    <dbReference type="NCBI Taxonomy" id="2840799"/>
    <lineage>
        <taxon>Bacteria</taxon>
        <taxon>Bacillati</taxon>
        <taxon>Bacillota</taxon>
        <taxon>Clostridia</taxon>
        <taxon>Eubacteriales</taxon>
        <taxon>Oscillospiraceae</taxon>
        <taxon>Oscillospiraceae incertae sedis</taxon>
        <taxon>Candidatus Faeciplasma</taxon>
    </lineage>
</organism>
<comment type="cofactor">
    <cofactor evidence="1">
        <name>[4Fe-4S] cluster</name>
        <dbReference type="ChEBI" id="CHEBI:49883"/>
    </cofactor>
</comment>
<feature type="domain" description="Radical SAM core" evidence="7">
    <location>
        <begin position="19"/>
        <end position="263"/>
    </location>
</feature>
<proteinExistence type="predicted"/>
<evidence type="ECO:0000256" key="6">
    <source>
        <dbReference type="ARBA" id="ARBA00023014"/>
    </source>
</evidence>
<dbReference type="InterPro" id="IPR006638">
    <property type="entry name" value="Elp3/MiaA/NifB-like_rSAM"/>
</dbReference>
<dbReference type="CDD" id="cd01335">
    <property type="entry name" value="Radical_SAM"/>
    <property type="match status" value="1"/>
</dbReference>
<dbReference type="NCBIfam" id="TIGR01212">
    <property type="entry name" value="TIGR01212 family radical SAM protein"/>
    <property type="match status" value="1"/>
</dbReference>
<sequence length="315" mass="35074">MNPYYPRRFLSIDTVFKRRFGAKTVKIPLNAGFGCPNRDGTKGTGGCIYCSASLSGDYGGDPSKSLKEQFESLVPRYVEKWGHLGELKYIAYLQAGTNTYASPERLKAVYDEVVSIEGISGVSIATRADCISPRAAELLKELSKRTYLTVELGLQSSNERTAKLINRCHSYTEFLRGYETLRQMGIDTCVHIINGLPGETREDMLKTAKDVAALAPYEVKIHLLYIVAGTAAHEMYKRGEIKTLEMDEYISIVCDQLEVLPPETAIGRLTGDCDRSVLIAPQWSVYKRNTLNGIEKELKRRGSYQGIKYDGKAGV</sequence>
<evidence type="ECO:0000313" key="8">
    <source>
        <dbReference type="EMBL" id="HIS24313.1"/>
    </source>
</evidence>
<dbReference type="AlphaFoldDB" id="A0A9D1JHI5"/>
<dbReference type="Gene3D" id="3.80.30.20">
    <property type="entry name" value="tm_1862 like domain"/>
    <property type="match status" value="1"/>
</dbReference>
<dbReference type="GO" id="GO:0046872">
    <property type="term" value="F:metal ion binding"/>
    <property type="evidence" value="ECO:0007669"/>
    <property type="project" value="UniProtKB-KW"/>
</dbReference>
<dbReference type="InterPro" id="IPR058240">
    <property type="entry name" value="rSAM_sf"/>
</dbReference>
<dbReference type="SFLD" id="SFLDG01091">
    <property type="entry name" value="uncharacterized_CHP01210-like"/>
    <property type="match status" value="1"/>
</dbReference>
<accession>A0A9D1JHI5</accession>
<dbReference type="Pfam" id="PF04055">
    <property type="entry name" value="Radical_SAM"/>
    <property type="match status" value="1"/>
</dbReference>
<reference evidence="8" key="2">
    <citation type="journal article" date="2021" name="PeerJ">
        <title>Extensive microbial diversity within the chicken gut microbiome revealed by metagenomics and culture.</title>
        <authorList>
            <person name="Gilroy R."/>
            <person name="Ravi A."/>
            <person name="Getino M."/>
            <person name="Pursley I."/>
            <person name="Horton D.L."/>
            <person name="Alikhan N.F."/>
            <person name="Baker D."/>
            <person name="Gharbi K."/>
            <person name="Hall N."/>
            <person name="Watson M."/>
            <person name="Adriaenssens E.M."/>
            <person name="Foster-Nyarko E."/>
            <person name="Jarju S."/>
            <person name="Secka A."/>
            <person name="Antonio M."/>
            <person name="Oren A."/>
            <person name="Chaudhuri R.R."/>
            <person name="La Ragione R."/>
            <person name="Hildebrand F."/>
            <person name="Pallen M.J."/>
        </authorList>
    </citation>
    <scope>NUCLEOTIDE SEQUENCE</scope>
    <source>
        <strain evidence="8">CHK157-1446</strain>
    </source>
</reference>
<dbReference type="SFLD" id="SFLDS00029">
    <property type="entry name" value="Radical_SAM"/>
    <property type="match status" value="1"/>
</dbReference>
<dbReference type="GO" id="GO:0051539">
    <property type="term" value="F:4 iron, 4 sulfur cluster binding"/>
    <property type="evidence" value="ECO:0007669"/>
    <property type="project" value="UniProtKB-KW"/>
</dbReference>
<dbReference type="GO" id="GO:0003824">
    <property type="term" value="F:catalytic activity"/>
    <property type="evidence" value="ECO:0007669"/>
    <property type="project" value="InterPro"/>
</dbReference>
<dbReference type="PANTHER" id="PTHR11135">
    <property type="entry name" value="HISTONE ACETYLTRANSFERASE-RELATED"/>
    <property type="match status" value="1"/>
</dbReference>
<keyword evidence="3" id="KW-0949">S-adenosyl-L-methionine</keyword>
<dbReference type="InterPro" id="IPR005911">
    <property type="entry name" value="YhcC-like"/>
</dbReference>
<dbReference type="InterPro" id="IPR032432">
    <property type="entry name" value="Radical_SAM_C"/>
</dbReference>
<dbReference type="SFLD" id="SFLDG01086">
    <property type="entry name" value="elongater_protein-like"/>
    <property type="match status" value="1"/>
</dbReference>
<dbReference type="SUPFAM" id="SSF102114">
    <property type="entry name" value="Radical SAM enzymes"/>
    <property type="match status" value="1"/>
</dbReference>
<protein>
    <submittedName>
        <fullName evidence="8">TIGR01212 family radical SAM protein</fullName>
    </submittedName>
</protein>
<evidence type="ECO:0000313" key="9">
    <source>
        <dbReference type="Proteomes" id="UP000823982"/>
    </source>
</evidence>
<keyword evidence="4" id="KW-0479">Metal-binding</keyword>
<name>A0A9D1JHI5_9FIRM</name>
<dbReference type="InterPro" id="IPR007197">
    <property type="entry name" value="rSAM"/>
</dbReference>
<dbReference type="SFLD" id="SFLDG01082">
    <property type="entry name" value="B12-binding_domain_containing"/>
    <property type="match status" value="1"/>
</dbReference>
<evidence type="ECO:0000256" key="3">
    <source>
        <dbReference type="ARBA" id="ARBA00022691"/>
    </source>
</evidence>
<reference evidence="8" key="1">
    <citation type="submission" date="2020-10" db="EMBL/GenBank/DDBJ databases">
        <authorList>
            <person name="Gilroy R."/>
        </authorList>
    </citation>
    <scope>NUCLEOTIDE SEQUENCE</scope>
    <source>
        <strain evidence="8">CHK157-1446</strain>
    </source>
</reference>
<evidence type="ECO:0000256" key="1">
    <source>
        <dbReference type="ARBA" id="ARBA00001966"/>
    </source>
</evidence>
<dbReference type="PANTHER" id="PTHR11135:SF1">
    <property type="entry name" value="PROTEIN YHCC"/>
    <property type="match status" value="1"/>
</dbReference>
<dbReference type="Pfam" id="PF16199">
    <property type="entry name" value="Radical_SAM_C"/>
    <property type="match status" value="1"/>
</dbReference>
<dbReference type="InterPro" id="IPR039661">
    <property type="entry name" value="ELP3"/>
</dbReference>
<gene>
    <name evidence="8" type="ORF">IAD01_02795</name>
</gene>
<keyword evidence="2" id="KW-0004">4Fe-4S</keyword>